<dbReference type="Pfam" id="PF09601">
    <property type="entry name" value="DUF2459"/>
    <property type="match status" value="1"/>
</dbReference>
<dbReference type="PROSITE" id="PS51257">
    <property type="entry name" value="PROKAR_LIPOPROTEIN"/>
    <property type="match status" value="1"/>
</dbReference>
<accession>A0ABV7FE14</accession>
<evidence type="ECO:0000313" key="3">
    <source>
        <dbReference type="Proteomes" id="UP001595555"/>
    </source>
</evidence>
<keyword evidence="3" id="KW-1185">Reference proteome</keyword>
<dbReference type="EMBL" id="JBHRTF010000004">
    <property type="protein sequence ID" value="MFC3115859.1"/>
    <property type="molecule type" value="Genomic_DNA"/>
</dbReference>
<proteinExistence type="predicted"/>
<evidence type="ECO:0000313" key="2">
    <source>
        <dbReference type="EMBL" id="MFC3115859.1"/>
    </source>
</evidence>
<dbReference type="Proteomes" id="UP001595555">
    <property type="component" value="Unassembled WGS sequence"/>
</dbReference>
<sequence length="229" mass="25288">MNVIGRLLVLLLASGLAACTSLPDKNNIPVTEVEHTFYFIYREWHTSLMLDATTVARYSRHMQAEAAGRQFVRIGWGDGDYFTGRSKSVGTAAKALVASRYSALQLLSYNSSPFAQIPADTYVPIAISDEAMRKLIRYLDDSFALDTHGQLIPLPAYLEGTGHFYKSRHDYGLFANCNTWSGRALQAAGLPVRSAFKLTAQSVFEQAQQISVHQQAIGLIGKDSLPRPE</sequence>
<evidence type="ECO:0000256" key="1">
    <source>
        <dbReference type="SAM" id="SignalP"/>
    </source>
</evidence>
<dbReference type="InterPro" id="IPR011727">
    <property type="entry name" value="CHP02117"/>
</dbReference>
<feature type="chain" id="PRO_5046084278" evidence="1">
    <location>
        <begin position="19"/>
        <end position="229"/>
    </location>
</feature>
<feature type="signal peptide" evidence="1">
    <location>
        <begin position="1"/>
        <end position="18"/>
    </location>
</feature>
<comment type="caution">
    <text evidence="2">The sequence shown here is derived from an EMBL/GenBank/DDBJ whole genome shotgun (WGS) entry which is preliminary data.</text>
</comment>
<protein>
    <submittedName>
        <fullName evidence="2">DUF2459 domain-containing protein</fullName>
    </submittedName>
</protein>
<name>A0ABV7FE14_9GAMM</name>
<dbReference type="RefSeq" id="WP_378120082.1">
    <property type="nucleotide sequence ID" value="NZ_JBHRTF010000004.1"/>
</dbReference>
<keyword evidence="1" id="KW-0732">Signal</keyword>
<gene>
    <name evidence="2" type="ORF">ACFODX_09845</name>
</gene>
<reference evidence="3" key="1">
    <citation type="journal article" date="2019" name="Int. J. Syst. Evol. Microbiol.">
        <title>The Global Catalogue of Microorganisms (GCM) 10K type strain sequencing project: providing services to taxonomists for standard genome sequencing and annotation.</title>
        <authorList>
            <consortium name="The Broad Institute Genomics Platform"/>
            <consortium name="The Broad Institute Genome Sequencing Center for Infectious Disease"/>
            <person name="Wu L."/>
            <person name="Ma J."/>
        </authorList>
    </citation>
    <scope>NUCLEOTIDE SEQUENCE [LARGE SCALE GENOMIC DNA]</scope>
    <source>
        <strain evidence="3">KCTC 52237</strain>
    </source>
</reference>
<organism evidence="2 3">
    <name type="scientific">Cellvibrio fontiphilus</name>
    <dbReference type="NCBI Taxonomy" id="1815559"/>
    <lineage>
        <taxon>Bacteria</taxon>
        <taxon>Pseudomonadati</taxon>
        <taxon>Pseudomonadota</taxon>
        <taxon>Gammaproteobacteria</taxon>
        <taxon>Cellvibrionales</taxon>
        <taxon>Cellvibrionaceae</taxon>
        <taxon>Cellvibrio</taxon>
    </lineage>
</organism>